<feature type="transmembrane region" description="Helical" evidence="7">
    <location>
        <begin position="130"/>
        <end position="152"/>
    </location>
</feature>
<evidence type="ECO:0000256" key="1">
    <source>
        <dbReference type="ARBA" id="ARBA00004651"/>
    </source>
</evidence>
<keyword evidence="4 7" id="KW-0812">Transmembrane</keyword>
<organism evidence="9 10">
    <name type="scientific">Modicisalibacter tunisiensis</name>
    <dbReference type="NCBI Taxonomy" id="390637"/>
    <lineage>
        <taxon>Bacteria</taxon>
        <taxon>Pseudomonadati</taxon>
        <taxon>Pseudomonadota</taxon>
        <taxon>Gammaproteobacteria</taxon>
        <taxon>Oceanospirillales</taxon>
        <taxon>Halomonadaceae</taxon>
        <taxon>Modicisalibacter</taxon>
    </lineage>
</organism>
<evidence type="ECO:0000256" key="3">
    <source>
        <dbReference type="ARBA" id="ARBA00022475"/>
    </source>
</evidence>
<evidence type="ECO:0000256" key="5">
    <source>
        <dbReference type="ARBA" id="ARBA00022989"/>
    </source>
</evidence>
<comment type="caution">
    <text evidence="9">The sequence shown here is derived from an EMBL/GenBank/DDBJ whole genome shotgun (WGS) entry which is preliminary data.</text>
</comment>
<proteinExistence type="inferred from homology"/>
<keyword evidence="7" id="KW-0997">Cell inner membrane</keyword>
<gene>
    <name evidence="9" type="ORF">KGQ91_02830</name>
</gene>
<keyword evidence="10" id="KW-1185">Reference proteome</keyword>
<comment type="similarity">
    <text evidence="7">Belongs to the TRAP transporter small permease family.</text>
</comment>
<evidence type="ECO:0000259" key="8">
    <source>
        <dbReference type="Pfam" id="PF04290"/>
    </source>
</evidence>
<dbReference type="InterPro" id="IPR055348">
    <property type="entry name" value="DctQ"/>
</dbReference>
<dbReference type="Pfam" id="PF04290">
    <property type="entry name" value="DctQ"/>
    <property type="match status" value="1"/>
</dbReference>
<feature type="transmembrane region" description="Helical" evidence="7">
    <location>
        <begin position="12"/>
        <end position="34"/>
    </location>
</feature>
<accession>A0ABS7WY07</accession>
<evidence type="ECO:0000256" key="6">
    <source>
        <dbReference type="ARBA" id="ARBA00023136"/>
    </source>
</evidence>
<feature type="transmembrane region" description="Helical" evidence="7">
    <location>
        <begin position="46"/>
        <end position="67"/>
    </location>
</feature>
<keyword evidence="6 7" id="KW-0472">Membrane</keyword>
<keyword evidence="2 7" id="KW-0813">Transport</keyword>
<dbReference type="Proteomes" id="UP001319883">
    <property type="component" value="Unassembled WGS sequence"/>
</dbReference>
<dbReference type="RefSeq" id="WP_163650611.1">
    <property type="nucleotide sequence ID" value="NZ_JAGXFD010000001.1"/>
</dbReference>
<evidence type="ECO:0000256" key="7">
    <source>
        <dbReference type="RuleBase" id="RU369079"/>
    </source>
</evidence>
<evidence type="ECO:0000256" key="4">
    <source>
        <dbReference type="ARBA" id="ARBA00022692"/>
    </source>
</evidence>
<comment type="subcellular location">
    <subcellularLocation>
        <location evidence="7">Cell inner membrane</location>
        <topology evidence="7">Multi-pass membrane protein</topology>
    </subcellularLocation>
    <subcellularLocation>
        <location evidence="1">Cell membrane</location>
        <topology evidence="1">Multi-pass membrane protein</topology>
    </subcellularLocation>
</comment>
<dbReference type="EMBL" id="JAGXFD010000001">
    <property type="protein sequence ID" value="MBZ9566621.1"/>
    <property type="molecule type" value="Genomic_DNA"/>
</dbReference>
<name>A0ABS7WY07_9GAMM</name>
<protein>
    <recommendedName>
        <fullName evidence="7">TRAP transporter small permease protein</fullName>
    </recommendedName>
</protein>
<keyword evidence="5 7" id="KW-1133">Transmembrane helix</keyword>
<evidence type="ECO:0000313" key="10">
    <source>
        <dbReference type="Proteomes" id="UP001319883"/>
    </source>
</evidence>
<keyword evidence="3" id="KW-1003">Cell membrane</keyword>
<reference evidence="9 10" key="1">
    <citation type="submission" date="2021-05" db="EMBL/GenBank/DDBJ databases">
        <title>Petroleum and Energy Research Collection (APPE): ex situ preservation of microbial diversity associated with the oil industry and exploitation of its biotechnological potential.</title>
        <authorList>
            <person name="Paixao C.T.M."/>
            <person name="Gomes M.B."/>
            <person name="Oliveira V.M."/>
        </authorList>
    </citation>
    <scope>NUCLEOTIDE SEQUENCE [LARGE SCALE GENOMIC DNA]</scope>
    <source>
        <strain evidence="9 10">LIT2</strain>
    </source>
</reference>
<comment type="function">
    <text evidence="7">Part of the tripartite ATP-independent periplasmic (TRAP) transport system.</text>
</comment>
<feature type="domain" description="Tripartite ATP-independent periplasmic transporters DctQ component" evidence="8">
    <location>
        <begin position="27"/>
        <end position="145"/>
    </location>
</feature>
<sequence length="165" mass="17526">MRYVITALRSLVTLVAVTGVAAYAAAALLTVADIIGRQIGYPVPGVVDLVQLCVLGGAWLVIPYAFMTGAHVGVDLLVESLPRQWTSVMRGIAGLAAMALLGMMLYFCYATFQQQVMFGDRSQQLGIPIFYYWVPLLFGVGLSIVGTGLGLLPSPQPTVSTEVAS</sequence>
<comment type="subunit">
    <text evidence="7">The complex comprises the extracytoplasmic solute receptor protein and the two transmembrane proteins.</text>
</comment>
<evidence type="ECO:0000256" key="2">
    <source>
        <dbReference type="ARBA" id="ARBA00022448"/>
    </source>
</evidence>
<evidence type="ECO:0000313" key="9">
    <source>
        <dbReference type="EMBL" id="MBZ9566621.1"/>
    </source>
</evidence>
<feature type="transmembrane region" description="Helical" evidence="7">
    <location>
        <begin position="87"/>
        <end position="109"/>
    </location>
</feature>